<feature type="region of interest" description="Disordered" evidence="1">
    <location>
        <begin position="1"/>
        <end position="44"/>
    </location>
</feature>
<feature type="domain" description="Myb-like" evidence="2">
    <location>
        <begin position="40"/>
        <end position="106"/>
    </location>
</feature>
<reference evidence="3 4" key="1">
    <citation type="journal article" date="2021" name="Nat. Commun.">
        <title>Incipient diploidization of the medicinal plant Perilla within 10,000 years.</title>
        <authorList>
            <person name="Zhang Y."/>
            <person name="Shen Q."/>
            <person name="Leng L."/>
            <person name="Zhang D."/>
            <person name="Chen S."/>
            <person name="Shi Y."/>
            <person name="Ning Z."/>
            <person name="Chen S."/>
        </authorList>
    </citation>
    <scope>NUCLEOTIDE SEQUENCE [LARGE SCALE GENOMIC DNA]</scope>
    <source>
        <strain evidence="4">cv. PC099</strain>
    </source>
</reference>
<dbReference type="EMBL" id="SDAM02000109">
    <property type="protein sequence ID" value="KAH6829430.1"/>
    <property type="molecule type" value="Genomic_DNA"/>
</dbReference>
<evidence type="ECO:0000313" key="3">
    <source>
        <dbReference type="EMBL" id="KAH6829430.1"/>
    </source>
</evidence>
<feature type="compositionally biased region" description="Polar residues" evidence="1">
    <location>
        <begin position="1"/>
        <end position="25"/>
    </location>
</feature>
<dbReference type="Gene3D" id="1.10.10.60">
    <property type="entry name" value="Homeodomain-like"/>
    <property type="match status" value="1"/>
</dbReference>
<proteinExistence type="predicted"/>
<dbReference type="Pfam" id="PF13837">
    <property type="entry name" value="Myb_DNA-bind_4"/>
    <property type="match status" value="1"/>
</dbReference>
<accession>A0AAD4J925</accession>
<dbReference type="PANTHER" id="PTHR47211:SF3">
    <property type="entry name" value="TRIHELIX TRANSCRIPTION FACTOR ASR3-LIKE"/>
    <property type="match status" value="1"/>
</dbReference>
<comment type="caution">
    <text evidence="3">The sequence shown here is derived from an EMBL/GenBank/DDBJ whole genome shotgun (WGS) entry which is preliminary data.</text>
</comment>
<organism evidence="3 4">
    <name type="scientific">Perilla frutescens var. hirtella</name>
    <name type="common">Perilla citriodora</name>
    <name type="synonym">Perilla setoyensis</name>
    <dbReference type="NCBI Taxonomy" id="608512"/>
    <lineage>
        <taxon>Eukaryota</taxon>
        <taxon>Viridiplantae</taxon>
        <taxon>Streptophyta</taxon>
        <taxon>Embryophyta</taxon>
        <taxon>Tracheophyta</taxon>
        <taxon>Spermatophyta</taxon>
        <taxon>Magnoliopsida</taxon>
        <taxon>eudicotyledons</taxon>
        <taxon>Gunneridae</taxon>
        <taxon>Pentapetalae</taxon>
        <taxon>asterids</taxon>
        <taxon>lamiids</taxon>
        <taxon>Lamiales</taxon>
        <taxon>Lamiaceae</taxon>
        <taxon>Nepetoideae</taxon>
        <taxon>Elsholtzieae</taxon>
        <taxon>Perilla</taxon>
    </lineage>
</organism>
<dbReference type="Proteomes" id="UP001190926">
    <property type="component" value="Unassembled WGS sequence"/>
</dbReference>
<sequence>MAQGSNVTCGNASASSNVVDGQQSPVERADDRSKTPRHPRWTRQETLILIEGKRLAEERGRNGRRSSSVFGSDQVEAKWDYVSSHCRRNGVSRGPIQCRKRWSNLLSDFKKIKTWDSCVEREGESFWTMKSDFRRERKLPGFYDREVYDVLDGREFTGPAYQLALVTVSAYESNGDGLDGLELDDEDEMMDNEEGGDGVFSEFEQVGEEELKEKFQTNGKTKTIPSPVPISEMKYQPFHQANSNQGTGKKRGLDSQFWRESEFQEGERKRKQSSSDRLNIDVGNLLIKALERNNDLLSAQLEDQKMHFQLAREQHKEQHDRINAALTKISGALEKIADKL</sequence>
<evidence type="ECO:0000256" key="1">
    <source>
        <dbReference type="SAM" id="MobiDB-lite"/>
    </source>
</evidence>
<evidence type="ECO:0000259" key="2">
    <source>
        <dbReference type="PROSITE" id="PS50090"/>
    </source>
</evidence>
<dbReference type="AlphaFoldDB" id="A0AAD4J925"/>
<dbReference type="InterPro" id="IPR044822">
    <property type="entry name" value="Myb_DNA-bind_4"/>
</dbReference>
<gene>
    <name evidence="3" type="ORF">C2S53_018448</name>
</gene>
<name>A0AAD4J925_PERFH</name>
<evidence type="ECO:0000313" key="4">
    <source>
        <dbReference type="Proteomes" id="UP001190926"/>
    </source>
</evidence>
<dbReference type="InterPro" id="IPR001005">
    <property type="entry name" value="SANT/Myb"/>
</dbReference>
<protein>
    <recommendedName>
        <fullName evidence="2">Myb-like domain-containing protein</fullName>
    </recommendedName>
</protein>
<dbReference type="PANTHER" id="PTHR47211">
    <property type="entry name" value="TRIHELIX TRANSCRIPTION FACTOR ASR3"/>
    <property type="match status" value="1"/>
</dbReference>
<keyword evidence="4" id="KW-1185">Reference proteome</keyword>
<dbReference type="PROSITE" id="PS50090">
    <property type="entry name" value="MYB_LIKE"/>
    <property type="match status" value="1"/>
</dbReference>